<evidence type="ECO:0000313" key="2">
    <source>
        <dbReference type="EMBL" id="KAL0058126.1"/>
    </source>
</evidence>
<dbReference type="Proteomes" id="UP001437256">
    <property type="component" value="Unassembled WGS sequence"/>
</dbReference>
<feature type="region of interest" description="Disordered" evidence="1">
    <location>
        <begin position="120"/>
        <end position="158"/>
    </location>
</feature>
<organism evidence="2 3">
    <name type="scientific">Marasmius tenuissimus</name>
    <dbReference type="NCBI Taxonomy" id="585030"/>
    <lineage>
        <taxon>Eukaryota</taxon>
        <taxon>Fungi</taxon>
        <taxon>Dikarya</taxon>
        <taxon>Basidiomycota</taxon>
        <taxon>Agaricomycotina</taxon>
        <taxon>Agaricomycetes</taxon>
        <taxon>Agaricomycetidae</taxon>
        <taxon>Agaricales</taxon>
        <taxon>Marasmiineae</taxon>
        <taxon>Marasmiaceae</taxon>
        <taxon>Marasmius</taxon>
    </lineage>
</organism>
<reference evidence="2 3" key="1">
    <citation type="submission" date="2024-05" db="EMBL/GenBank/DDBJ databases">
        <title>A draft genome resource for the thread blight pathogen Marasmius tenuissimus strain MS-2.</title>
        <authorList>
            <person name="Yulfo-Soto G.E."/>
            <person name="Baruah I.K."/>
            <person name="Amoako-Attah I."/>
            <person name="Bukari Y."/>
            <person name="Meinhardt L.W."/>
            <person name="Bailey B.A."/>
            <person name="Cohen S.P."/>
        </authorList>
    </citation>
    <scope>NUCLEOTIDE SEQUENCE [LARGE SCALE GENOMIC DNA]</scope>
    <source>
        <strain evidence="2 3">MS-2</strain>
    </source>
</reference>
<sequence length="346" mass="38663">MPPRVSAQNSTQATVKKRGRPPKPNEDNAMLTQLLAEIQSMKAAQENSSKENAQLRDELAALRGGSMRDENQNMDQDDPMLPAAGPELAATENSPVHAPAVEPASDFARRRQVLETLATQRANQPEGQQRPAAQQPAATDDTSAKEPMPRPPGRPGEKGFNLCIAMGLSRSQMGLQTYASLRRITHRFVHESRIPWDKYDWGTIASSDKSTLFAVMKEHAPVLGNYQNDWASEWLVRQYIKSLRSGGYKNKTLVRPPKYDYLVANSAKRDPTKSRQSLAKQDYLNRKQRAKEKQAEKQRKTRRISRRVEESDEEDRDDVVAGPSTEGQVALFGRVDENGGEGDGQE</sequence>
<gene>
    <name evidence="2" type="ORF">AAF712_015209</name>
</gene>
<feature type="region of interest" description="Disordered" evidence="1">
    <location>
        <begin position="1"/>
        <end position="28"/>
    </location>
</feature>
<feature type="compositionally biased region" description="Polar residues" evidence="1">
    <location>
        <begin position="1"/>
        <end position="14"/>
    </location>
</feature>
<dbReference type="EMBL" id="JBBXMP010000360">
    <property type="protein sequence ID" value="KAL0058126.1"/>
    <property type="molecule type" value="Genomic_DNA"/>
</dbReference>
<feature type="compositionally biased region" description="Basic and acidic residues" evidence="1">
    <location>
        <begin position="53"/>
        <end position="71"/>
    </location>
</feature>
<feature type="region of interest" description="Disordered" evidence="1">
    <location>
        <begin position="42"/>
        <end position="103"/>
    </location>
</feature>
<accession>A0ABR2ZB54</accession>
<keyword evidence="3" id="KW-1185">Reference proteome</keyword>
<proteinExistence type="predicted"/>
<evidence type="ECO:0000313" key="3">
    <source>
        <dbReference type="Proteomes" id="UP001437256"/>
    </source>
</evidence>
<evidence type="ECO:0000256" key="1">
    <source>
        <dbReference type="SAM" id="MobiDB-lite"/>
    </source>
</evidence>
<comment type="caution">
    <text evidence="2">The sequence shown here is derived from an EMBL/GenBank/DDBJ whole genome shotgun (WGS) entry which is preliminary data.</text>
</comment>
<protein>
    <recommendedName>
        <fullName evidence="4">Transposase</fullName>
    </recommendedName>
</protein>
<feature type="compositionally biased region" description="Low complexity" evidence="1">
    <location>
        <begin position="128"/>
        <end position="138"/>
    </location>
</feature>
<feature type="region of interest" description="Disordered" evidence="1">
    <location>
        <begin position="265"/>
        <end position="346"/>
    </location>
</feature>
<evidence type="ECO:0008006" key="4">
    <source>
        <dbReference type="Google" id="ProtNLM"/>
    </source>
</evidence>
<name>A0ABR2ZB54_9AGAR</name>